<evidence type="ECO:0000256" key="4">
    <source>
        <dbReference type="ARBA" id="ARBA00022989"/>
    </source>
</evidence>
<protein>
    <recommendedName>
        <fullName evidence="9">Branched-chain amino acid ABC transporter permease</fullName>
    </recommendedName>
</protein>
<evidence type="ECO:0000256" key="5">
    <source>
        <dbReference type="ARBA" id="ARBA00023136"/>
    </source>
</evidence>
<evidence type="ECO:0000313" key="8">
    <source>
        <dbReference type="EMBL" id="HGU59335.1"/>
    </source>
</evidence>
<keyword evidence="4 6" id="KW-1133">Transmembrane helix</keyword>
<dbReference type="EMBL" id="DTAK01000024">
    <property type="protein sequence ID" value="HGU59335.1"/>
    <property type="molecule type" value="Genomic_DNA"/>
</dbReference>
<feature type="transmembrane region" description="Helical" evidence="6">
    <location>
        <begin position="185"/>
        <end position="202"/>
    </location>
</feature>
<dbReference type="InterPro" id="IPR001851">
    <property type="entry name" value="ABC_transp_permease"/>
</dbReference>
<dbReference type="GO" id="GO:0022857">
    <property type="term" value="F:transmembrane transporter activity"/>
    <property type="evidence" value="ECO:0007669"/>
    <property type="project" value="InterPro"/>
</dbReference>
<evidence type="ECO:0000256" key="3">
    <source>
        <dbReference type="ARBA" id="ARBA00022692"/>
    </source>
</evidence>
<keyword evidence="2" id="KW-1003">Cell membrane</keyword>
<feature type="transmembrane region" description="Helical" evidence="6">
    <location>
        <begin position="51"/>
        <end position="68"/>
    </location>
</feature>
<evidence type="ECO:0000313" key="7">
    <source>
        <dbReference type="EMBL" id="HGE66406.1"/>
    </source>
</evidence>
<evidence type="ECO:0000256" key="2">
    <source>
        <dbReference type="ARBA" id="ARBA00022475"/>
    </source>
</evidence>
<feature type="transmembrane region" description="Helical" evidence="6">
    <location>
        <begin position="209"/>
        <end position="229"/>
    </location>
</feature>
<feature type="transmembrane region" description="Helical" evidence="6">
    <location>
        <begin position="75"/>
        <end position="97"/>
    </location>
</feature>
<reference evidence="8" key="1">
    <citation type="journal article" date="2020" name="mSystems">
        <title>Genome- and Community-Level Interaction Insights into Carbon Utilization and Element Cycling Functions of Hydrothermarchaeota in Hydrothermal Sediment.</title>
        <authorList>
            <person name="Zhou Z."/>
            <person name="Liu Y."/>
            <person name="Xu W."/>
            <person name="Pan J."/>
            <person name="Luo Z.H."/>
            <person name="Li M."/>
        </authorList>
    </citation>
    <scope>NUCLEOTIDE SEQUENCE [LARGE SCALE GENOMIC DNA]</scope>
    <source>
        <strain evidence="8">SpSt-62</strain>
        <strain evidence="7">SpSt-97</strain>
    </source>
</reference>
<dbReference type="Pfam" id="PF02653">
    <property type="entry name" value="BPD_transp_2"/>
    <property type="match status" value="1"/>
</dbReference>
<organism evidence="8">
    <name type="scientific">Geoglobus ahangari</name>
    <dbReference type="NCBI Taxonomy" id="113653"/>
    <lineage>
        <taxon>Archaea</taxon>
        <taxon>Methanobacteriati</taxon>
        <taxon>Methanobacteriota</taxon>
        <taxon>Archaeoglobi</taxon>
        <taxon>Archaeoglobales</taxon>
        <taxon>Archaeoglobaceae</taxon>
        <taxon>Geoglobus</taxon>
    </lineage>
</organism>
<comment type="subcellular location">
    <subcellularLocation>
        <location evidence="1">Cell membrane</location>
        <topology evidence="1">Multi-pass membrane protein</topology>
    </subcellularLocation>
</comment>
<evidence type="ECO:0000256" key="1">
    <source>
        <dbReference type="ARBA" id="ARBA00004651"/>
    </source>
</evidence>
<name>A0A7C4W370_9EURY</name>
<dbReference type="AlphaFoldDB" id="A0A7C4W370"/>
<evidence type="ECO:0000256" key="6">
    <source>
        <dbReference type="SAM" id="Phobius"/>
    </source>
</evidence>
<dbReference type="EMBL" id="DTPI01000029">
    <property type="protein sequence ID" value="HGE66406.1"/>
    <property type="molecule type" value="Genomic_DNA"/>
</dbReference>
<keyword evidence="5 6" id="KW-0472">Membrane</keyword>
<sequence length="230" mass="25555">MALSFLYNFFVISVMALMISLNFRLSKFLNLSLAGFFAAGSYIAYFYPNLIAALILGGLFGFGLSLIIMKYCESVIEATISSLGFGLLIERILYFIHESSYYYILNYDLSWLSIPATLTVFAVILFLYLTKNIGLKLKFVESDIELAEIYGVDTTKIKYMVIILTSATVTCFGFIYASLLAITPTIGFGYLISGIIVSAFAAQLKLNGIYHYVSVIALSFVLTRIFGVIL</sequence>
<feature type="transmembrane region" description="Helical" evidence="6">
    <location>
        <begin position="6"/>
        <end position="23"/>
    </location>
</feature>
<comment type="caution">
    <text evidence="8">The sequence shown here is derived from an EMBL/GenBank/DDBJ whole genome shotgun (WGS) entry which is preliminary data.</text>
</comment>
<feature type="transmembrane region" description="Helical" evidence="6">
    <location>
        <begin position="159"/>
        <end position="179"/>
    </location>
</feature>
<feature type="transmembrane region" description="Helical" evidence="6">
    <location>
        <begin position="28"/>
        <end position="45"/>
    </location>
</feature>
<feature type="transmembrane region" description="Helical" evidence="6">
    <location>
        <begin position="109"/>
        <end position="129"/>
    </location>
</feature>
<proteinExistence type="predicted"/>
<gene>
    <name evidence="8" type="ORF">ENT89_04010</name>
    <name evidence="7" type="ORF">ENX77_04715</name>
</gene>
<accession>A0A7C4W370</accession>
<keyword evidence="3 6" id="KW-0812">Transmembrane</keyword>
<evidence type="ECO:0008006" key="9">
    <source>
        <dbReference type="Google" id="ProtNLM"/>
    </source>
</evidence>
<dbReference type="GO" id="GO:0005886">
    <property type="term" value="C:plasma membrane"/>
    <property type="evidence" value="ECO:0007669"/>
    <property type="project" value="UniProtKB-SubCell"/>
</dbReference>